<evidence type="ECO:0000313" key="2">
    <source>
        <dbReference type="EMBL" id="EDH7412595.1"/>
    </source>
</evidence>
<dbReference type="SUPFAM" id="SSF52540">
    <property type="entry name" value="P-loop containing nucleoside triphosphate hydrolases"/>
    <property type="match status" value="1"/>
</dbReference>
<comment type="caution">
    <text evidence="2">The sequence shown here is derived from an EMBL/GenBank/DDBJ whole genome shotgun (WGS) entry which is preliminary data.</text>
</comment>
<sequence length="553" mass="64707">MLENKCDWKISKADQNGNVYYYFPKDEDEFKEAVVKNGGMSVYVYQEGKFIDEFHTKSQGDKWTSSILNYLKTMSKDGEIFYRYYKNCKFFAIPKNTFSKDDFKIIKDNINNNISLNQILYGSPGTGKTYHTIDKALEILGENLESRDEKKAKFDEYVKNGQIVFTTFHQSYGYEEFVEGIKPSLNSDENSQINYKVKDGIFKKLCKKALENRDDIESFNFYINDLKEKTKEDANNPEKYFQLPNTKYSIQYRGGKTFRIKFDDMSKNHKDYPVSIDNIEKLYKTSNIDEIYNSAYVKAILNYLKSQGLKDYKEKDEKINLPYIIIIDEINRGNVSKIFGELITLIEPSKRLGNEEALELTLPYSGEKFGVPKNVYIIGTMNTADRSITSLDTALRRRFEFVEMMPNSDLLNNVFICKDVENPNEDEDYLGDDAKTEGYAEILQNILISINKRIEFLLDREKTIGHAFFMSEAVKFNKNNWIKPDEYEEDWYVLSISKLKKVFQNKIIPLLQEYFYNDYALINAVLNDNGMIFEDKKDDKYLQKIKNLDSVNS</sequence>
<reference evidence="2" key="1">
    <citation type="submission" date="2019-10" db="EMBL/GenBank/DDBJ databases">
        <authorList>
            <consortium name="NARMS: The National Antimicrobial Resistance Monitoring System"/>
        </authorList>
    </citation>
    <scope>NUCLEOTIDE SEQUENCE</scope>
    <source>
        <strain evidence="2">FSIS21925702</strain>
    </source>
</reference>
<dbReference type="InterPro" id="IPR011704">
    <property type="entry name" value="ATPase_dyneun-rel_AAA"/>
</dbReference>
<feature type="non-terminal residue" evidence="2">
    <location>
        <position position="553"/>
    </location>
</feature>
<dbReference type="GO" id="GO:0005524">
    <property type="term" value="F:ATP binding"/>
    <property type="evidence" value="ECO:0007669"/>
    <property type="project" value="InterPro"/>
</dbReference>
<protein>
    <submittedName>
        <fullName evidence="2">AAA family ATPase</fullName>
    </submittedName>
</protein>
<dbReference type="AlphaFoldDB" id="A0A6C7WEC3"/>
<dbReference type="InterPro" id="IPR027417">
    <property type="entry name" value="P-loop_NTPase"/>
</dbReference>
<dbReference type="EMBL" id="AAMIQP010000070">
    <property type="protein sequence ID" value="EDH7412595.1"/>
    <property type="molecule type" value="Genomic_DNA"/>
</dbReference>
<dbReference type="GO" id="GO:0016887">
    <property type="term" value="F:ATP hydrolysis activity"/>
    <property type="evidence" value="ECO:0007669"/>
    <property type="project" value="InterPro"/>
</dbReference>
<dbReference type="PANTHER" id="PTHR37291:SF1">
    <property type="entry name" value="TYPE IV METHYL-DIRECTED RESTRICTION ENZYME ECOKMCRB SUBUNIT"/>
    <property type="match status" value="1"/>
</dbReference>
<dbReference type="InterPro" id="IPR052934">
    <property type="entry name" value="Methyl-DNA_Rec/Restrict_Enz"/>
</dbReference>
<dbReference type="Pfam" id="PF07728">
    <property type="entry name" value="AAA_5"/>
    <property type="match status" value="1"/>
</dbReference>
<feature type="domain" description="ATPase dynein-related AAA" evidence="1">
    <location>
        <begin position="321"/>
        <end position="399"/>
    </location>
</feature>
<organism evidence="2">
    <name type="scientific">Campylobacter jejuni</name>
    <dbReference type="NCBI Taxonomy" id="197"/>
    <lineage>
        <taxon>Bacteria</taxon>
        <taxon>Pseudomonadati</taxon>
        <taxon>Campylobacterota</taxon>
        <taxon>Epsilonproteobacteria</taxon>
        <taxon>Campylobacterales</taxon>
        <taxon>Campylobacteraceae</taxon>
        <taxon>Campylobacter</taxon>
    </lineage>
</organism>
<proteinExistence type="predicted"/>
<dbReference type="Gene3D" id="3.40.50.300">
    <property type="entry name" value="P-loop containing nucleotide triphosphate hydrolases"/>
    <property type="match status" value="1"/>
</dbReference>
<name>A0A6C7WEC3_CAMJU</name>
<gene>
    <name evidence="2" type="ORF">GD389_05865</name>
</gene>
<accession>A0A6C7WEC3</accession>
<evidence type="ECO:0000259" key="1">
    <source>
        <dbReference type="Pfam" id="PF07728"/>
    </source>
</evidence>
<dbReference type="PANTHER" id="PTHR37291">
    <property type="entry name" value="5-METHYLCYTOSINE-SPECIFIC RESTRICTION ENZYME B"/>
    <property type="match status" value="1"/>
</dbReference>